<sequence>MARRTRGKPFSSEGEPDTSRDRELNTLSGFPGSSFRRNRAFCISSVKTSNEKANLTLTQSGRLSLIGNSSFNSHHHSSYLIHIIHDPLSHIAHTALPRHGPYHWDSVMGSAAIHGGRWHHMDNALPTRRSASSIIMLTPDHRSIATTQPSIFPDRPITLYGPDPSSPSHASLGWTSRHIRSSEDSALWTLAFLLAGGLLLYQAPYDTEDIEDSAALGQYTPRHRSETPCFVPKDYRTLPSDCNTLFTTESPNASDSLEATVVQSKLAAGTFNVLKFKYSYLFNDVQGQSDLDSDMVSHQITSIKTTWTLRFNVQAHMLQNHQE</sequence>
<organism evidence="2 3">
    <name type="scientific">Armillaria tabescens</name>
    <name type="common">Ringless honey mushroom</name>
    <name type="synonym">Agaricus tabescens</name>
    <dbReference type="NCBI Taxonomy" id="1929756"/>
    <lineage>
        <taxon>Eukaryota</taxon>
        <taxon>Fungi</taxon>
        <taxon>Dikarya</taxon>
        <taxon>Basidiomycota</taxon>
        <taxon>Agaricomycotina</taxon>
        <taxon>Agaricomycetes</taxon>
        <taxon>Agaricomycetidae</taxon>
        <taxon>Agaricales</taxon>
        <taxon>Marasmiineae</taxon>
        <taxon>Physalacriaceae</taxon>
        <taxon>Desarmillaria</taxon>
    </lineage>
</organism>
<comment type="caution">
    <text evidence="2">The sequence shown here is derived from an EMBL/GenBank/DDBJ whole genome shotgun (WGS) entry which is preliminary data.</text>
</comment>
<dbReference type="EMBL" id="JAUEPS010000096">
    <property type="protein sequence ID" value="KAK0438532.1"/>
    <property type="molecule type" value="Genomic_DNA"/>
</dbReference>
<keyword evidence="3" id="KW-1185">Reference proteome</keyword>
<evidence type="ECO:0000256" key="1">
    <source>
        <dbReference type="SAM" id="MobiDB-lite"/>
    </source>
</evidence>
<dbReference type="AlphaFoldDB" id="A0AA39J9C0"/>
<feature type="region of interest" description="Disordered" evidence="1">
    <location>
        <begin position="1"/>
        <end position="31"/>
    </location>
</feature>
<accession>A0AA39J9C0</accession>
<proteinExistence type="predicted"/>
<protein>
    <submittedName>
        <fullName evidence="2">Uncharacterized protein</fullName>
    </submittedName>
</protein>
<dbReference type="RefSeq" id="XP_060322976.1">
    <property type="nucleotide sequence ID" value="XM_060470430.1"/>
</dbReference>
<evidence type="ECO:0000313" key="2">
    <source>
        <dbReference type="EMBL" id="KAK0438532.1"/>
    </source>
</evidence>
<dbReference type="Proteomes" id="UP001175211">
    <property type="component" value="Unassembled WGS sequence"/>
</dbReference>
<name>A0AA39J9C0_ARMTA</name>
<evidence type="ECO:0000313" key="3">
    <source>
        <dbReference type="Proteomes" id="UP001175211"/>
    </source>
</evidence>
<dbReference type="GeneID" id="85353978"/>
<reference evidence="2" key="1">
    <citation type="submission" date="2023-06" db="EMBL/GenBank/DDBJ databases">
        <authorList>
            <consortium name="Lawrence Berkeley National Laboratory"/>
            <person name="Ahrendt S."/>
            <person name="Sahu N."/>
            <person name="Indic B."/>
            <person name="Wong-Bajracharya J."/>
            <person name="Merenyi Z."/>
            <person name="Ke H.-M."/>
            <person name="Monk M."/>
            <person name="Kocsube S."/>
            <person name="Drula E."/>
            <person name="Lipzen A."/>
            <person name="Balint B."/>
            <person name="Henrissat B."/>
            <person name="Andreopoulos B."/>
            <person name="Martin F.M."/>
            <person name="Harder C.B."/>
            <person name="Rigling D."/>
            <person name="Ford K.L."/>
            <person name="Foster G.D."/>
            <person name="Pangilinan J."/>
            <person name="Papanicolaou A."/>
            <person name="Barry K."/>
            <person name="LaButti K."/>
            <person name="Viragh M."/>
            <person name="Koriabine M."/>
            <person name="Yan M."/>
            <person name="Riley R."/>
            <person name="Champramary S."/>
            <person name="Plett K.L."/>
            <person name="Tsai I.J."/>
            <person name="Slot J."/>
            <person name="Sipos G."/>
            <person name="Plett J."/>
            <person name="Nagy L.G."/>
            <person name="Grigoriev I.V."/>
        </authorList>
    </citation>
    <scope>NUCLEOTIDE SEQUENCE</scope>
    <source>
        <strain evidence="2">CCBAS 213</strain>
    </source>
</reference>
<gene>
    <name evidence="2" type="ORF">EV420DRAFT_1486646</name>
</gene>